<accession>A0A7V1PVP8</accession>
<dbReference type="SUPFAM" id="SSF54427">
    <property type="entry name" value="NTF2-like"/>
    <property type="match status" value="1"/>
</dbReference>
<name>A0A7V1PVP8_CALAY</name>
<organism evidence="2">
    <name type="scientific">Caldithrix abyssi</name>
    <dbReference type="NCBI Taxonomy" id="187145"/>
    <lineage>
        <taxon>Bacteria</taxon>
        <taxon>Pseudomonadati</taxon>
        <taxon>Calditrichota</taxon>
        <taxon>Calditrichia</taxon>
        <taxon>Calditrichales</taxon>
        <taxon>Calditrichaceae</taxon>
        <taxon>Caldithrix</taxon>
    </lineage>
</organism>
<dbReference type="InterPro" id="IPR037401">
    <property type="entry name" value="SnoaL-like"/>
</dbReference>
<comment type="caution">
    <text evidence="2">The sequence shown here is derived from an EMBL/GenBank/DDBJ whole genome shotgun (WGS) entry which is preliminary data.</text>
</comment>
<dbReference type="Gene3D" id="3.10.450.50">
    <property type="match status" value="1"/>
</dbReference>
<sequence>MNTNELVIQTFYGAFQQGDYKTMQDCYHPQITFSDPVFPRLEGRQAYAMWHMLCEAGQDLKIDFEAVGAFDSQGQARWQASYRFGKQQRMINNAIEARFHFKDGKIIRHEDRFDLWKWSSMAFGLPGTFLGWSSFMQDKIRKQAARGLHKFIARHPEYQ</sequence>
<dbReference type="AlphaFoldDB" id="A0A7V1PVP8"/>
<feature type="domain" description="SnoaL-like" evidence="1">
    <location>
        <begin position="9"/>
        <end position="109"/>
    </location>
</feature>
<dbReference type="Proteomes" id="UP000886005">
    <property type="component" value="Unassembled WGS sequence"/>
</dbReference>
<proteinExistence type="predicted"/>
<dbReference type="Pfam" id="PF12680">
    <property type="entry name" value="SnoaL_2"/>
    <property type="match status" value="1"/>
</dbReference>
<protein>
    <submittedName>
        <fullName evidence="2">Nuclear transport factor 2 family protein</fullName>
    </submittedName>
</protein>
<dbReference type="InterPro" id="IPR032710">
    <property type="entry name" value="NTF2-like_dom_sf"/>
</dbReference>
<evidence type="ECO:0000313" key="2">
    <source>
        <dbReference type="EMBL" id="HED10787.1"/>
    </source>
</evidence>
<reference evidence="2" key="1">
    <citation type="journal article" date="2020" name="mSystems">
        <title>Genome- and Community-Level Interaction Insights into Carbon Utilization and Element Cycling Functions of Hydrothermarchaeota in Hydrothermal Sediment.</title>
        <authorList>
            <person name="Zhou Z."/>
            <person name="Liu Y."/>
            <person name="Xu W."/>
            <person name="Pan J."/>
            <person name="Luo Z.H."/>
            <person name="Li M."/>
        </authorList>
    </citation>
    <scope>NUCLEOTIDE SEQUENCE [LARGE SCALE GENOMIC DNA]</scope>
    <source>
        <strain evidence="2">HyVt-456</strain>
    </source>
</reference>
<dbReference type="EMBL" id="DRLD01000244">
    <property type="protein sequence ID" value="HED10787.1"/>
    <property type="molecule type" value="Genomic_DNA"/>
</dbReference>
<gene>
    <name evidence="2" type="ORF">ENJ10_08865</name>
</gene>
<evidence type="ECO:0000259" key="1">
    <source>
        <dbReference type="Pfam" id="PF12680"/>
    </source>
</evidence>